<dbReference type="EMBL" id="SAEB01000006">
    <property type="protein sequence ID" value="RVD85077.1"/>
    <property type="molecule type" value="Genomic_DNA"/>
</dbReference>
<sequence length="1248" mass="136386">MCGTTFFIGVLGLLAGVSLATDVKDCPADQADKRLKAACAKILQDQVGGFGVCAAICSRTDPDKPYTPGSTDNAFNAINAPFISVDTYKEMEKECGSHNGLVKELENVCGCFSEGYWAESSCKINLGKPEIKPAEENLNNSTGSATSTAFPADTTKGYQPTSTSAEEDTDTAETTTAKEAETSTSLVYGHKSTSITSSMSEHETETAEPTTSSMTTHKTSKTTTHMEEKSTFTTDTEHLKSTGQNYGNEETSTDDSPMPSTRGYQDEVSTSTTSTMEATHKSTSTKQLMATTFALDDMPKYSTEYPTSVEEETTNEMDETSMMHTTTHLKQTTMKSTSKHTTTHHSEVEETSSRPYGQVEETSTEEYAAPSYTKASYPYRETTSETTTMKPTTTNRGYYNVETSSEEHTEYPTMSMKQNTTSTKSTKSYDYETSMEETTTEAQRGYTTPPASYGRHETSTGSKAMTTDHEPTNRYYNHSTSASTRSPMGYSTMEESTKSPMGYGTTEESTKFPMYTTTTEEPTKSPMKYTTSEEPTPTGYTMEESSEPTMSSTTMEGSSKPQKGYTTMEETKTAVPYQTTTETKASKDHTTTHLTTTKPSVITWTMDQCEQPTETADAGYADIASVNLGCLAIVSGYSRDKLCEEASMSVSNKGKWGQLDQQGLDAYKEGYAACGDKLPLALKKVCNCIDSQYTGPVPTDKPRNLGPETLPPVCAVKPCPNENKALPKNCLKHAEEYPLGHQQALCGLLCNKKEGGADLDSENQKYYWTFHDRCGSHESLVVALTESCGCVLEDFDQGKTCVYPRTGPKNDTRPIESQESTMKPSSTSLAHTPIPASYNDLPAYTTPQAYMTTSTPQASTTLQASEASTSAQLPKKTYIVEECPKDYEGKGEWPSGNCLDEVFGTKEGMGIAHMICNYQCADFQQLEWPKEQTETYEKALMKCKSPMVMTEALAKGCGCLNDGWVDKCRPQCHPPPGYITTIMMSKTSMQPMKTTTPSMKDTTMTASWTTTFYVTQPCNGCQLTTITTVVPCSTSNTSTTETTSMMTFTSIPVVSTTTWVTTLAPPNPITSPSSWSTITYATTKCGGCPETTVITTVPCPVTLSKVKIDHGNAQTCTTQNDIPQCTVPPGKLEGKAYNSNCNQWYLIKEGDTCQAVTDKIPVDMNLLKEWNGMGAADNCTCSPGRWLCVALLEGKDKHESVRYAKGHPTYSDYGPEATDYDNLPKPSPRPYLPEPIPSPETTPVTYYQ</sequence>
<feature type="compositionally biased region" description="Polar residues" evidence="1">
    <location>
        <begin position="241"/>
        <end position="284"/>
    </location>
</feature>
<evidence type="ECO:0000256" key="2">
    <source>
        <dbReference type="SAM" id="SignalP"/>
    </source>
</evidence>
<dbReference type="VEuPathDB" id="FungiDB:DFL_003408"/>
<gene>
    <name evidence="4" type="ORF">DFL_003408</name>
</gene>
<accession>A0A437A1S6</accession>
<feature type="compositionally biased region" description="Polar residues" evidence="1">
    <location>
        <begin position="440"/>
        <end position="450"/>
    </location>
</feature>
<feature type="chain" id="PRO_5019418181" description="LysM domain-containing protein" evidence="2">
    <location>
        <begin position="21"/>
        <end position="1248"/>
    </location>
</feature>
<dbReference type="InterPro" id="IPR018392">
    <property type="entry name" value="LysM"/>
</dbReference>
<evidence type="ECO:0000256" key="1">
    <source>
        <dbReference type="SAM" id="MobiDB-lite"/>
    </source>
</evidence>
<feature type="compositionally biased region" description="Polar residues" evidence="1">
    <location>
        <begin position="817"/>
        <end position="830"/>
    </location>
</feature>
<dbReference type="Proteomes" id="UP000283090">
    <property type="component" value="Unassembled WGS sequence"/>
</dbReference>
<comment type="caution">
    <text evidence="4">The sequence shown here is derived from an EMBL/GenBank/DDBJ whole genome shotgun (WGS) entry which is preliminary data.</text>
</comment>
<dbReference type="STRING" id="97331.A0A437A1S6"/>
<dbReference type="PROSITE" id="PS51782">
    <property type="entry name" value="LYSM"/>
    <property type="match status" value="1"/>
</dbReference>
<feature type="compositionally biased region" description="Low complexity" evidence="1">
    <location>
        <begin position="413"/>
        <end position="428"/>
    </location>
</feature>
<feature type="compositionally biased region" description="Low complexity" evidence="1">
    <location>
        <begin position="541"/>
        <end position="559"/>
    </location>
</feature>
<feature type="region of interest" description="Disordered" evidence="1">
    <location>
        <begin position="1205"/>
        <end position="1248"/>
    </location>
</feature>
<feature type="signal peptide" evidence="2">
    <location>
        <begin position="1"/>
        <end position="20"/>
    </location>
</feature>
<feature type="region of interest" description="Disordered" evidence="1">
    <location>
        <begin position="404"/>
        <end position="573"/>
    </location>
</feature>
<dbReference type="RefSeq" id="XP_067490621.1">
    <property type="nucleotide sequence ID" value="XM_067632343.1"/>
</dbReference>
<dbReference type="AlphaFoldDB" id="A0A437A1S6"/>
<feature type="domain" description="LysM" evidence="3">
    <location>
        <begin position="1143"/>
        <end position="1189"/>
    </location>
</feature>
<proteinExistence type="predicted"/>
<organism evidence="4 5">
    <name type="scientific">Arthrobotrys flagrans</name>
    <name type="common">Nematode-trapping fungus</name>
    <name type="synonym">Trichothecium flagrans</name>
    <dbReference type="NCBI Taxonomy" id="97331"/>
    <lineage>
        <taxon>Eukaryota</taxon>
        <taxon>Fungi</taxon>
        <taxon>Dikarya</taxon>
        <taxon>Ascomycota</taxon>
        <taxon>Pezizomycotina</taxon>
        <taxon>Orbiliomycetes</taxon>
        <taxon>Orbiliales</taxon>
        <taxon>Orbiliaceae</taxon>
        <taxon>Arthrobotrys</taxon>
    </lineage>
</organism>
<evidence type="ECO:0000313" key="4">
    <source>
        <dbReference type="EMBL" id="RVD85077.1"/>
    </source>
</evidence>
<keyword evidence="5" id="KW-1185">Reference proteome</keyword>
<dbReference type="SUPFAM" id="SSF54106">
    <property type="entry name" value="LysM domain"/>
    <property type="match status" value="1"/>
</dbReference>
<protein>
    <recommendedName>
        <fullName evidence="3">LysM domain-containing protein</fullName>
    </recommendedName>
</protein>
<feature type="region of interest" description="Disordered" evidence="1">
    <location>
        <begin position="134"/>
        <end position="284"/>
    </location>
</feature>
<evidence type="ECO:0000313" key="5">
    <source>
        <dbReference type="Proteomes" id="UP000283090"/>
    </source>
</evidence>
<name>A0A437A1S6_ARTFL</name>
<feature type="compositionally biased region" description="Low complexity" evidence="1">
    <location>
        <begin position="210"/>
        <end position="223"/>
    </location>
</feature>
<feature type="region of interest" description="Disordered" evidence="1">
    <location>
        <begin position="331"/>
        <end position="366"/>
    </location>
</feature>
<feature type="compositionally biased region" description="Polar residues" evidence="1">
    <location>
        <begin position="137"/>
        <end position="149"/>
    </location>
</feature>
<dbReference type="InterPro" id="IPR036779">
    <property type="entry name" value="LysM_dom_sf"/>
</dbReference>
<feature type="compositionally biased region" description="Pro residues" evidence="1">
    <location>
        <begin position="1225"/>
        <end position="1240"/>
    </location>
</feature>
<reference evidence="4 5" key="1">
    <citation type="submission" date="2019-01" db="EMBL/GenBank/DDBJ databases">
        <title>Intercellular communication is required for trap formation in the nematode-trapping fungus Duddingtonia flagrans.</title>
        <authorList>
            <person name="Youssar L."/>
            <person name="Wernet V."/>
            <person name="Hensel N."/>
            <person name="Hildebrandt H.-G."/>
            <person name="Fischer R."/>
        </authorList>
    </citation>
    <scope>NUCLEOTIDE SEQUENCE [LARGE SCALE GENOMIC DNA]</scope>
    <source>
        <strain evidence="4 5">CBS H-5679</strain>
    </source>
</reference>
<dbReference type="Gene3D" id="3.10.350.10">
    <property type="entry name" value="LysM domain"/>
    <property type="match status" value="1"/>
</dbReference>
<dbReference type="GeneID" id="93585719"/>
<feature type="compositionally biased region" description="Polar residues" evidence="1">
    <location>
        <begin position="528"/>
        <end position="539"/>
    </location>
</feature>
<feature type="compositionally biased region" description="Polar residues" evidence="1">
    <location>
        <begin position="474"/>
        <end position="486"/>
    </location>
</feature>
<feature type="compositionally biased region" description="Basic and acidic residues" evidence="1">
    <location>
        <begin position="224"/>
        <end position="240"/>
    </location>
</feature>
<dbReference type="OrthoDB" id="5394142at2759"/>
<evidence type="ECO:0000259" key="3">
    <source>
        <dbReference type="PROSITE" id="PS51782"/>
    </source>
</evidence>
<keyword evidence="2" id="KW-0732">Signal</keyword>
<feature type="region of interest" description="Disordered" evidence="1">
    <location>
        <begin position="806"/>
        <end position="830"/>
    </location>
</feature>